<comment type="caution">
    <text evidence="7">The sequence shown here is derived from an EMBL/GenBank/DDBJ whole genome shotgun (WGS) entry which is preliminary data.</text>
</comment>
<evidence type="ECO:0000313" key="7">
    <source>
        <dbReference type="EMBL" id="RXW31403.1"/>
    </source>
</evidence>
<evidence type="ECO:0000256" key="2">
    <source>
        <dbReference type="ARBA" id="ARBA00022573"/>
    </source>
</evidence>
<reference evidence="7 8" key="1">
    <citation type="submission" date="2018-01" db="EMBL/GenBank/DDBJ databases">
        <title>Lactibacter flavus gen. nov., sp. nov., a novel bacterium of the family Propionibacteriaceae isolated from raw milk and dairy products.</title>
        <authorList>
            <person name="Wenning M."/>
            <person name="Breitenwieser F."/>
            <person name="Huptas C."/>
            <person name="von Neubeck M."/>
            <person name="Busse H.-J."/>
            <person name="Scherer S."/>
        </authorList>
    </citation>
    <scope>NUCLEOTIDE SEQUENCE [LARGE SCALE GENOMIC DNA]</scope>
    <source>
        <strain evidence="7 8">VG341</strain>
    </source>
</reference>
<evidence type="ECO:0000256" key="4">
    <source>
        <dbReference type="ARBA" id="ARBA00022679"/>
    </source>
</evidence>
<dbReference type="NCBIfam" id="TIGR02434">
    <property type="entry name" value="CobF"/>
    <property type="match status" value="1"/>
</dbReference>
<dbReference type="GO" id="GO:0032259">
    <property type="term" value="P:methylation"/>
    <property type="evidence" value="ECO:0007669"/>
    <property type="project" value="UniProtKB-KW"/>
</dbReference>
<name>A0A4Q2EEL9_9ACTN</name>
<evidence type="ECO:0000256" key="1">
    <source>
        <dbReference type="ARBA" id="ARBA00004953"/>
    </source>
</evidence>
<dbReference type="CDD" id="cd11643">
    <property type="entry name" value="Precorrin-6A-synthase"/>
    <property type="match status" value="1"/>
</dbReference>
<keyword evidence="4" id="KW-0808">Transferase</keyword>
<evidence type="ECO:0000259" key="6">
    <source>
        <dbReference type="Pfam" id="PF00590"/>
    </source>
</evidence>
<keyword evidence="2" id="KW-0169">Cobalamin biosynthesis</keyword>
<accession>A0A4Q2EEL9</accession>
<dbReference type="InterPro" id="IPR000878">
    <property type="entry name" value="4pyrrol_Mease"/>
</dbReference>
<sequence length="247" mass="26133">MTPAPLGPIRIVGFGMGPQHVTPEAAAALAASDYVIAARKSDDDALLAIREAVAAPFGLEVVEVRDPERDRNNPADYPQAVKAWHAARIAAYAAVLRERGGSAAFLVWGDPSLYDSVVRIVTALARELGVDFEVVPGVSAPQLLAARHKIVLHRVGGPVHITTGRHLAEAVASGQTNIVIMLLSAVELTGLEDWQVWWGANLGTPTEELVAGTVADVEPAIQAARARAKDTAGWVMDLALLRAPEAQ</sequence>
<dbReference type="InterPro" id="IPR035996">
    <property type="entry name" value="4pyrrol_Methylase_sf"/>
</dbReference>
<dbReference type="InterPro" id="IPR014777">
    <property type="entry name" value="4pyrrole_Mease_sub1"/>
</dbReference>
<keyword evidence="8" id="KW-1185">Reference proteome</keyword>
<comment type="pathway">
    <text evidence="1">Cofactor biosynthesis; adenosylcobalamin biosynthesis.</text>
</comment>
<dbReference type="Gene3D" id="3.40.1010.10">
    <property type="entry name" value="Cobalt-precorrin-4 Transmethylase, Domain 1"/>
    <property type="match status" value="1"/>
</dbReference>
<dbReference type="AlphaFoldDB" id="A0A4Q2EEL9"/>
<dbReference type="RefSeq" id="WP_129459496.1">
    <property type="nucleotide sequence ID" value="NZ_PPCV01000009.1"/>
</dbReference>
<dbReference type="InterPro" id="IPR012797">
    <property type="entry name" value="CobF"/>
</dbReference>
<dbReference type="Proteomes" id="UP000290624">
    <property type="component" value="Unassembled WGS sequence"/>
</dbReference>
<dbReference type="InterPro" id="IPR014776">
    <property type="entry name" value="4pyrrole_Mease_sub2"/>
</dbReference>
<dbReference type="EMBL" id="PPCV01000009">
    <property type="protein sequence ID" value="RXW31403.1"/>
    <property type="molecule type" value="Genomic_DNA"/>
</dbReference>
<evidence type="ECO:0000313" key="8">
    <source>
        <dbReference type="Proteomes" id="UP000290624"/>
    </source>
</evidence>
<dbReference type="PANTHER" id="PTHR43467">
    <property type="entry name" value="COBALT-PRECORRIN-2 C(20)-METHYLTRANSFERASE"/>
    <property type="match status" value="1"/>
</dbReference>
<dbReference type="Pfam" id="PF00590">
    <property type="entry name" value="TP_methylase"/>
    <property type="match status" value="1"/>
</dbReference>
<protein>
    <submittedName>
        <fullName evidence="7">Precorrin-6A synthase (Deacetylating)</fullName>
    </submittedName>
</protein>
<dbReference type="GO" id="GO:0009236">
    <property type="term" value="P:cobalamin biosynthetic process"/>
    <property type="evidence" value="ECO:0007669"/>
    <property type="project" value="UniProtKB-KW"/>
</dbReference>
<keyword evidence="5" id="KW-0949">S-adenosyl-L-methionine</keyword>
<gene>
    <name evidence="7" type="ORF">C1706_12110</name>
</gene>
<evidence type="ECO:0000256" key="3">
    <source>
        <dbReference type="ARBA" id="ARBA00022603"/>
    </source>
</evidence>
<feature type="domain" description="Tetrapyrrole methylase" evidence="6">
    <location>
        <begin position="11"/>
        <end position="217"/>
    </location>
</feature>
<dbReference type="GO" id="GO:0043819">
    <property type="term" value="F:precorrin-6A synthase (deacetylating) activity"/>
    <property type="evidence" value="ECO:0007669"/>
    <property type="project" value="InterPro"/>
</dbReference>
<dbReference type="OrthoDB" id="9787471at2"/>
<dbReference type="Gene3D" id="3.30.950.10">
    <property type="entry name" value="Methyltransferase, Cobalt-precorrin-4 Transmethylase, Domain 2"/>
    <property type="match status" value="1"/>
</dbReference>
<dbReference type="PANTHER" id="PTHR43467:SF1">
    <property type="entry name" value="PRECORRIN-6A SYNTHASE [DEACETYLATING]"/>
    <property type="match status" value="1"/>
</dbReference>
<dbReference type="SUPFAM" id="SSF53790">
    <property type="entry name" value="Tetrapyrrole methylase"/>
    <property type="match status" value="1"/>
</dbReference>
<keyword evidence="3" id="KW-0489">Methyltransferase</keyword>
<proteinExistence type="predicted"/>
<evidence type="ECO:0000256" key="5">
    <source>
        <dbReference type="ARBA" id="ARBA00022691"/>
    </source>
</evidence>
<organism evidence="7 8">
    <name type="scientific">Propioniciclava flava</name>
    <dbReference type="NCBI Taxonomy" id="2072026"/>
    <lineage>
        <taxon>Bacteria</taxon>
        <taxon>Bacillati</taxon>
        <taxon>Actinomycetota</taxon>
        <taxon>Actinomycetes</taxon>
        <taxon>Propionibacteriales</taxon>
        <taxon>Propionibacteriaceae</taxon>
        <taxon>Propioniciclava</taxon>
    </lineage>
</organism>